<feature type="domain" description="Type IV secretion system coupling protein TraD DNA-binding" evidence="7">
    <location>
        <begin position="42"/>
        <end position="385"/>
    </location>
</feature>
<evidence type="ECO:0000256" key="2">
    <source>
        <dbReference type="ARBA" id="ARBA00022475"/>
    </source>
</evidence>
<dbReference type="InterPro" id="IPR051539">
    <property type="entry name" value="T4SS-coupling_protein"/>
</dbReference>
<evidence type="ECO:0000256" key="6">
    <source>
        <dbReference type="SAM" id="MobiDB-lite"/>
    </source>
</evidence>
<dbReference type="GO" id="GO:0005886">
    <property type="term" value="C:plasma membrane"/>
    <property type="evidence" value="ECO:0007669"/>
    <property type="project" value="UniProtKB-SubCell"/>
</dbReference>
<evidence type="ECO:0000313" key="9">
    <source>
        <dbReference type="Proteomes" id="UP000229897"/>
    </source>
</evidence>
<evidence type="ECO:0000256" key="5">
    <source>
        <dbReference type="ARBA" id="ARBA00023136"/>
    </source>
</evidence>
<keyword evidence="9" id="KW-1185">Reference proteome</keyword>
<dbReference type="Proteomes" id="UP000229897">
    <property type="component" value="Chromosome"/>
</dbReference>
<keyword evidence="2" id="KW-1003">Cell membrane</keyword>
<comment type="subcellular location">
    <subcellularLocation>
        <location evidence="1">Cell membrane</location>
        <topology evidence="1">Multi-pass membrane protein</topology>
    </subcellularLocation>
</comment>
<dbReference type="InterPro" id="IPR019476">
    <property type="entry name" value="T4SS_TraD_DNA-bd"/>
</dbReference>
<dbReference type="EMBL" id="CP024608">
    <property type="protein sequence ID" value="ATQ78921.1"/>
    <property type="molecule type" value="Genomic_DNA"/>
</dbReference>
<keyword evidence="3" id="KW-0812">Transmembrane</keyword>
<feature type="region of interest" description="Disordered" evidence="6">
    <location>
        <begin position="480"/>
        <end position="510"/>
    </location>
</feature>
<evidence type="ECO:0000259" key="7">
    <source>
        <dbReference type="Pfam" id="PF10412"/>
    </source>
</evidence>
<evidence type="ECO:0000313" key="8">
    <source>
        <dbReference type="EMBL" id="ATQ78921.1"/>
    </source>
</evidence>
<dbReference type="SUPFAM" id="SSF52540">
    <property type="entry name" value="P-loop containing nucleoside triphosphate hydrolases"/>
    <property type="match status" value="1"/>
</dbReference>
<dbReference type="PANTHER" id="PTHR37937">
    <property type="entry name" value="CONJUGATIVE TRANSFER: DNA TRANSPORT"/>
    <property type="match status" value="1"/>
</dbReference>
<dbReference type="InterPro" id="IPR027417">
    <property type="entry name" value="P-loop_NTPase"/>
</dbReference>
<dbReference type="CDD" id="cd01127">
    <property type="entry name" value="TrwB_TraG_TraD_VirD4"/>
    <property type="match status" value="1"/>
</dbReference>
<dbReference type="AlphaFoldDB" id="A0A2D2DVB7"/>
<evidence type="ECO:0000256" key="3">
    <source>
        <dbReference type="ARBA" id="ARBA00022692"/>
    </source>
</evidence>
<dbReference type="Pfam" id="PF10412">
    <property type="entry name" value="TrwB_AAD_bind"/>
    <property type="match status" value="1"/>
</dbReference>
<sequence length="571" mass="60894">MPRDGLTVLRGARRTEGRDATRSLNALLAKRCRARPDHPVAPGVPYPADLWTRHMLVLGSVGSGKSTAIKPLIAKVVAAGERALIFDPKGEFTKGFGEPAILAPWDSRSVAWVIAKDMRNIGDMRRFAAAMVREAHDPMWSNAARQLLVGFMVYLKSTRGDDWGWAELSDLSASPQATILPMMSAYHPEAARSVERASVTTQGILINLASFMASIHDLGDAWGGTPRSRRVSFVDWTHGRGPHRQIILQGHGAYPDLAKSCLEGIIGTVSAIVNSVEMDDDPDRKIWIIADESAQMGKVPIRPLFDVGRSRGVRCVLACQDLGQLEEIHGAATVKAMVSMAGTILVGQLMPGETSEQMCKALGSREVERANVSSSTGGGPGAGRSTTLSFSRDELALYKPSELASRLGPTADGKGVRMALVTGGHSYEIFWPHFSMRDARPAHVPAAWTCRFVAPAAGMGASADCMGISGADAVNAPAPAADDLDASRSEAGRPAGTFSDPGVDLQGEDVLGDDVDDASRLNEAAPWGVERPDGSCPSSSEGMPAAIEWKVWAHEEIQAMLRDSAEIVGDT</sequence>
<evidence type="ECO:0000256" key="1">
    <source>
        <dbReference type="ARBA" id="ARBA00004651"/>
    </source>
</evidence>
<dbReference type="OrthoDB" id="9803543at2"/>
<keyword evidence="5" id="KW-0472">Membrane</keyword>
<protein>
    <recommendedName>
        <fullName evidence="7">Type IV secretion system coupling protein TraD DNA-binding domain-containing protein</fullName>
    </recommendedName>
</protein>
<name>A0A2D2DVB7_9BURK</name>
<proteinExistence type="predicted"/>
<evidence type="ECO:0000256" key="4">
    <source>
        <dbReference type="ARBA" id="ARBA00022989"/>
    </source>
</evidence>
<reference evidence="8" key="1">
    <citation type="submission" date="2017-10" db="EMBL/GenBank/DDBJ databases">
        <title>Massilia psychrophilum sp. nov., a novel purple-pigmented bacterium isolated from Tianshan glacier, Xinjiang Municipality, China.</title>
        <authorList>
            <person name="Wang H."/>
        </authorList>
    </citation>
    <scope>NUCLEOTIDE SEQUENCE [LARGE SCALE GENOMIC DNA]</scope>
    <source>
        <strain evidence="8">B2</strain>
    </source>
</reference>
<dbReference type="KEGG" id="mass:CR152_15690"/>
<accession>A0A2D2DVB7</accession>
<dbReference type="PANTHER" id="PTHR37937:SF1">
    <property type="entry name" value="CONJUGATIVE TRANSFER: DNA TRANSPORT"/>
    <property type="match status" value="1"/>
</dbReference>
<feature type="region of interest" description="Disordered" evidence="6">
    <location>
        <begin position="522"/>
        <end position="541"/>
    </location>
</feature>
<keyword evidence="4" id="KW-1133">Transmembrane helix</keyword>
<dbReference type="Gene3D" id="3.40.50.300">
    <property type="entry name" value="P-loop containing nucleotide triphosphate hydrolases"/>
    <property type="match status" value="2"/>
</dbReference>
<gene>
    <name evidence="8" type="ORF">CR152_15690</name>
</gene>
<organism evidence="8 9">
    <name type="scientific">Massilia violaceinigra</name>
    <dbReference type="NCBI Taxonomy" id="2045208"/>
    <lineage>
        <taxon>Bacteria</taxon>
        <taxon>Pseudomonadati</taxon>
        <taxon>Pseudomonadota</taxon>
        <taxon>Betaproteobacteria</taxon>
        <taxon>Burkholderiales</taxon>
        <taxon>Oxalobacteraceae</taxon>
        <taxon>Telluria group</taxon>
        <taxon>Massilia</taxon>
    </lineage>
</organism>